<proteinExistence type="predicted"/>
<dbReference type="EMBL" id="CM042884">
    <property type="protein sequence ID" value="KAI4370801.1"/>
    <property type="molecule type" value="Genomic_DNA"/>
</dbReference>
<comment type="caution">
    <text evidence="1">The sequence shown here is derived from an EMBL/GenBank/DDBJ whole genome shotgun (WGS) entry which is preliminary data.</text>
</comment>
<gene>
    <name evidence="1" type="ORF">MLD38_019111</name>
</gene>
<evidence type="ECO:0000313" key="1">
    <source>
        <dbReference type="EMBL" id="KAI4370801.1"/>
    </source>
</evidence>
<organism evidence="1 2">
    <name type="scientific">Melastoma candidum</name>
    <dbReference type="NCBI Taxonomy" id="119954"/>
    <lineage>
        <taxon>Eukaryota</taxon>
        <taxon>Viridiplantae</taxon>
        <taxon>Streptophyta</taxon>
        <taxon>Embryophyta</taxon>
        <taxon>Tracheophyta</taxon>
        <taxon>Spermatophyta</taxon>
        <taxon>Magnoliopsida</taxon>
        <taxon>eudicotyledons</taxon>
        <taxon>Gunneridae</taxon>
        <taxon>Pentapetalae</taxon>
        <taxon>rosids</taxon>
        <taxon>malvids</taxon>
        <taxon>Myrtales</taxon>
        <taxon>Melastomataceae</taxon>
        <taxon>Melastomatoideae</taxon>
        <taxon>Melastomateae</taxon>
        <taxon>Melastoma</taxon>
    </lineage>
</organism>
<accession>A0ACB9QV42</accession>
<protein>
    <submittedName>
        <fullName evidence="1">Uncharacterized protein</fullName>
    </submittedName>
</protein>
<reference evidence="2" key="1">
    <citation type="journal article" date="2023" name="Front. Plant Sci.">
        <title>Chromosomal-level genome assembly of Melastoma candidum provides insights into trichome evolution.</title>
        <authorList>
            <person name="Zhong Y."/>
            <person name="Wu W."/>
            <person name="Sun C."/>
            <person name="Zou P."/>
            <person name="Liu Y."/>
            <person name="Dai S."/>
            <person name="Zhou R."/>
        </authorList>
    </citation>
    <scope>NUCLEOTIDE SEQUENCE [LARGE SCALE GENOMIC DNA]</scope>
</reference>
<sequence>MVLALKGVEYVYREDDLENKSPLLLKYNPVHKKVPVLVHQGKLSPSPSSSSTTLTRSGPTSPSSPSIPTTGPWRESRPGSLHYASGQRIQGILNRGRSPLDKENLVSYFKIDDR</sequence>
<evidence type="ECO:0000313" key="2">
    <source>
        <dbReference type="Proteomes" id="UP001057402"/>
    </source>
</evidence>
<keyword evidence="2" id="KW-1185">Reference proteome</keyword>
<dbReference type="Proteomes" id="UP001057402">
    <property type="component" value="Chromosome 5"/>
</dbReference>
<name>A0ACB9QV42_9MYRT</name>